<gene>
    <name evidence="2" type="ORF">PBT88_00610</name>
</gene>
<reference evidence="2 3" key="1">
    <citation type="submission" date="2022-12" db="EMBL/GenBank/DDBJ databases">
        <title>Sphingomonas abieness sp. nov., an endophytic bacterium isolated from Abies koreana.</title>
        <authorList>
            <person name="Jiang L."/>
            <person name="Lee J."/>
        </authorList>
    </citation>
    <scope>NUCLEOTIDE SEQUENCE [LARGE SCALE GENOMIC DNA]</scope>
    <source>
        <strain evidence="3">PAMB 00755</strain>
    </source>
</reference>
<evidence type="ECO:0000256" key="1">
    <source>
        <dbReference type="SAM" id="Phobius"/>
    </source>
</evidence>
<evidence type="ECO:0000313" key="2">
    <source>
        <dbReference type="EMBL" id="WBO22691.1"/>
    </source>
</evidence>
<feature type="transmembrane region" description="Helical" evidence="1">
    <location>
        <begin position="74"/>
        <end position="98"/>
    </location>
</feature>
<accession>A0ABY7NME2</accession>
<organism evidence="2 3">
    <name type="scientific">Sphingomonas abietis</name>
    <dbReference type="NCBI Taxonomy" id="3012344"/>
    <lineage>
        <taxon>Bacteria</taxon>
        <taxon>Pseudomonadati</taxon>
        <taxon>Pseudomonadota</taxon>
        <taxon>Alphaproteobacteria</taxon>
        <taxon>Sphingomonadales</taxon>
        <taxon>Sphingomonadaceae</taxon>
        <taxon>Sphingomonas</taxon>
    </lineage>
</organism>
<dbReference type="Proteomes" id="UP001210865">
    <property type="component" value="Chromosome"/>
</dbReference>
<proteinExistence type="predicted"/>
<keyword evidence="3" id="KW-1185">Reference proteome</keyword>
<dbReference type="InterPro" id="IPR003425">
    <property type="entry name" value="CCB3/YggT"/>
</dbReference>
<evidence type="ECO:0000313" key="3">
    <source>
        <dbReference type="Proteomes" id="UP001210865"/>
    </source>
</evidence>
<keyword evidence="1" id="KW-0472">Membrane</keyword>
<dbReference type="Pfam" id="PF02325">
    <property type="entry name" value="CCB3_YggT"/>
    <property type="match status" value="1"/>
</dbReference>
<name>A0ABY7NME2_9SPHN</name>
<protein>
    <submittedName>
        <fullName evidence="2">YggT family protein</fullName>
    </submittedName>
</protein>
<keyword evidence="1" id="KW-1133">Transmembrane helix</keyword>
<dbReference type="EMBL" id="CP115174">
    <property type="protein sequence ID" value="WBO22691.1"/>
    <property type="molecule type" value="Genomic_DNA"/>
</dbReference>
<feature type="transmembrane region" description="Helical" evidence="1">
    <location>
        <begin position="7"/>
        <end position="30"/>
    </location>
</feature>
<sequence>MYSIYQILQLLLTVLFYIIMIQAIASWLIAFNVINMRNDFVRQFLYALDRITAPLYRPIRRILPDFGGLDFSPMVVLLIVIILQRILLPNIFASLIGATA</sequence>
<dbReference type="RefSeq" id="WP_270077333.1">
    <property type="nucleotide sequence ID" value="NZ_CP115174.1"/>
</dbReference>
<keyword evidence="1" id="KW-0812">Transmembrane</keyword>